<proteinExistence type="predicted"/>
<keyword evidence="2" id="KW-1185">Reference proteome</keyword>
<reference evidence="1" key="2">
    <citation type="submission" date="2020-06" db="EMBL/GenBank/DDBJ databases">
        <title>Helianthus annuus Genome sequencing and assembly Release 2.</title>
        <authorList>
            <person name="Gouzy J."/>
            <person name="Langlade N."/>
            <person name="Munos S."/>
        </authorList>
    </citation>
    <scope>NUCLEOTIDE SEQUENCE</scope>
    <source>
        <tissue evidence="1">Leaves</tissue>
    </source>
</reference>
<reference evidence="1" key="1">
    <citation type="journal article" date="2017" name="Nature">
        <title>The sunflower genome provides insights into oil metabolism, flowering and Asterid evolution.</title>
        <authorList>
            <person name="Badouin H."/>
            <person name="Gouzy J."/>
            <person name="Grassa C.J."/>
            <person name="Murat F."/>
            <person name="Staton S.E."/>
            <person name="Cottret L."/>
            <person name="Lelandais-Briere C."/>
            <person name="Owens G.L."/>
            <person name="Carrere S."/>
            <person name="Mayjonade B."/>
            <person name="Legrand L."/>
            <person name="Gill N."/>
            <person name="Kane N.C."/>
            <person name="Bowers J.E."/>
            <person name="Hubner S."/>
            <person name="Bellec A."/>
            <person name="Berard A."/>
            <person name="Berges H."/>
            <person name="Blanchet N."/>
            <person name="Boniface M.C."/>
            <person name="Brunel D."/>
            <person name="Catrice O."/>
            <person name="Chaidir N."/>
            <person name="Claudel C."/>
            <person name="Donnadieu C."/>
            <person name="Faraut T."/>
            <person name="Fievet G."/>
            <person name="Helmstetter N."/>
            <person name="King M."/>
            <person name="Knapp S.J."/>
            <person name="Lai Z."/>
            <person name="Le Paslier M.C."/>
            <person name="Lippi Y."/>
            <person name="Lorenzon L."/>
            <person name="Mandel J.R."/>
            <person name="Marage G."/>
            <person name="Marchand G."/>
            <person name="Marquand E."/>
            <person name="Bret-Mestries E."/>
            <person name="Morien E."/>
            <person name="Nambeesan S."/>
            <person name="Nguyen T."/>
            <person name="Pegot-Espagnet P."/>
            <person name="Pouilly N."/>
            <person name="Raftis F."/>
            <person name="Sallet E."/>
            <person name="Schiex T."/>
            <person name="Thomas J."/>
            <person name="Vandecasteele C."/>
            <person name="Vares D."/>
            <person name="Vear F."/>
            <person name="Vautrin S."/>
            <person name="Crespi M."/>
            <person name="Mangin B."/>
            <person name="Burke J.M."/>
            <person name="Salse J."/>
            <person name="Munos S."/>
            <person name="Vincourt P."/>
            <person name="Rieseberg L.H."/>
            <person name="Langlade N.B."/>
        </authorList>
    </citation>
    <scope>NUCLEOTIDE SEQUENCE</scope>
    <source>
        <tissue evidence="1">Leaves</tissue>
    </source>
</reference>
<name>A0A9K3DYL3_HELAN</name>
<dbReference type="EMBL" id="MNCJ02000330">
    <property type="protein sequence ID" value="KAF5763672.1"/>
    <property type="molecule type" value="Genomic_DNA"/>
</dbReference>
<protein>
    <submittedName>
        <fullName evidence="1">Uncharacterized protein</fullName>
    </submittedName>
</protein>
<evidence type="ECO:0000313" key="2">
    <source>
        <dbReference type="Proteomes" id="UP000215914"/>
    </source>
</evidence>
<sequence length="48" mass="5739">MDSSDRSTFLLSSLIHRGTEINRLVKVKHWVSRRPRCDGLLYDFFRKT</sequence>
<organism evidence="1 2">
    <name type="scientific">Helianthus annuus</name>
    <name type="common">Common sunflower</name>
    <dbReference type="NCBI Taxonomy" id="4232"/>
    <lineage>
        <taxon>Eukaryota</taxon>
        <taxon>Viridiplantae</taxon>
        <taxon>Streptophyta</taxon>
        <taxon>Embryophyta</taxon>
        <taxon>Tracheophyta</taxon>
        <taxon>Spermatophyta</taxon>
        <taxon>Magnoliopsida</taxon>
        <taxon>eudicotyledons</taxon>
        <taxon>Gunneridae</taxon>
        <taxon>Pentapetalae</taxon>
        <taxon>asterids</taxon>
        <taxon>campanulids</taxon>
        <taxon>Asterales</taxon>
        <taxon>Asteraceae</taxon>
        <taxon>Asteroideae</taxon>
        <taxon>Heliantheae alliance</taxon>
        <taxon>Heliantheae</taxon>
        <taxon>Helianthus</taxon>
    </lineage>
</organism>
<comment type="caution">
    <text evidence="1">The sequence shown here is derived from an EMBL/GenBank/DDBJ whole genome shotgun (WGS) entry which is preliminary data.</text>
</comment>
<dbReference type="AlphaFoldDB" id="A0A9K3DYL3"/>
<accession>A0A9K3DYL3</accession>
<evidence type="ECO:0000313" key="1">
    <source>
        <dbReference type="EMBL" id="KAF5763672.1"/>
    </source>
</evidence>
<gene>
    <name evidence="1" type="ORF">HanXRQr2_Chr15g0683091</name>
</gene>
<dbReference type="Proteomes" id="UP000215914">
    <property type="component" value="Unassembled WGS sequence"/>
</dbReference>
<dbReference type="Gramene" id="mRNA:HanXRQr2_Chr15g0683091">
    <property type="protein sequence ID" value="mRNA:HanXRQr2_Chr15g0683091"/>
    <property type="gene ID" value="HanXRQr2_Chr15g0683091"/>
</dbReference>